<dbReference type="InterPro" id="IPR001647">
    <property type="entry name" value="HTH_TetR"/>
</dbReference>
<gene>
    <name evidence="6" type="ORF">HF577_19095</name>
</gene>
<feature type="domain" description="HTH tetR-type" evidence="5">
    <location>
        <begin position="17"/>
        <end position="77"/>
    </location>
</feature>
<dbReference type="InterPro" id="IPR050109">
    <property type="entry name" value="HTH-type_TetR-like_transc_reg"/>
</dbReference>
<dbReference type="Gene3D" id="1.10.357.10">
    <property type="entry name" value="Tetracycline Repressor, domain 2"/>
    <property type="match status" value="1"/>
</dbReference>
<reference evidence="6 7" key="1">
    <citation type="submission" date="2020-04" db="EMBL/GenBank/DDBJ databases">
        <authorList>
            <person name="Klaysubun C."/>
            <person name="Duangmal K."/>
            <person name="Lipun K."/>
        </authorList>
    </citation>
    <scope>NUCLEOTIDE SEQUENCE [LARGE SCALE GENOMIC DNA]</scope>
    <source>
        <strain evidence="6 7">JCM 11839</strain>
    </source>
</reference>
<feature type="DNA-binding region" description="H-T-H motif" evidence="4">
    <location>
        <begin position="40"/>
        <end position="59"/>
    </location>
</feature>
<dbReference type="PANTHER" id="PTHR30055">
    <property type="entry name" value="HTH-TYPE TRANSCRIPTIONAL REGULATOR RUTR"/>
    <property type="match status" value="1"/>
</dbReference>
<keyword evidence="3" id="KW-0804">Transcription</keyword>
<evidence type="ECO:0000313" key="6">
    <source>
        <dbReference type="EMBL" id="NMH79187.1"/>
    </source>
</evidence>
<proteinExistence type="predicted"/>
<sequence length="209" mass="22987">MASTRSYRSPRRESDAADTRRDILRGARDLFAAQGYARVTVADIARHAGIAVKTVYASAGTKADILTELLTDAVQNAGAQETLAEVLRSEDLDAAMRALARGTRTGNEAHHETIQIMFSSMAGSDIAEEIWHRSTDYYRDTLRRVAEHLHTRGLLAPGLGVDAAADRLWFCFGITAWRTLVADCGWSYDEAERWLCRQAVGMLGDAARA</sequence>
<organism evidence="6 7">
    <name type="scientific">Pseudonocardia xinjiangensis</name>
    <dbReference type="NCBI Taxonomy" id="75289"/>
    <lineage>
        <taxon>Bacteria</taxon>
        <taxon>Bacillati</taxon>
        <taxon>Actinomycetota</taxon>
        <taxon>Actinomycetes</taxon>
        <taxon>Pseudonocardiales</taxon>
        <taxon>Pseudonocardiaceae</taxon>
        <taxon>Pseudonocardia</taxon>
    </lineage>
</organism>
<dbReference type="SUPFAM" id="SSF46689">
    <property type="entry name" value="Homeodomain-like"/>
    <property type="match status" value="1"/>
</dbReference>
<dbReference type="InterPro" id="IPR009057">
    <property type="entry name" value="Homeodomain-like_sf"/>
</dbReference>
<evidence type="ECO:0000313" key="7">
    <source>
        <dbReference type="Proteomes" id="UP001296706"/>
    </source>
</evidence>
<dbReference type="Proteomes" id="UP001296706">
    <property type="component" value="Unassembled WGS sequence"/>
</dbReference>
<evidence type="ECO:0000256" key="4">
    <source>
        <dbReference type="PROSITE-ProRule" id="PRU00335"/>
    </source>
</evidence>
<evidence type="ECO:0000256" key="3">
    <source>
        <dbReference type="ARBA" id="ARBA00023163"/>
    </source>
</evidence>
<dbReference type="PRINTS" id="PR00455">
    <property type="entry name" value="HTHTETR"/>
</dbReference>
<dbReference type="EMBL" id="JAAXKY010000061">
    <property type="protein sequence ID" value="NMH79187.1"/>
    <property type="molecule type" value="Genomic_DNA"/>
</dbReference>
<name>A0ABX1RFK9_9PSEU</name>
<keyword evidence="1" id="KW-0805">Transcription regulation</keyword>
<keyword evidence="2 4" id="KW-0238">DNA-binding</keyword>
<comment type="caution">
    <text evidence="6">The sequence shown here is derived from an EMBL/GenBank/DDBJ whole genome shotgun (WGS) entry which is preliminary data.</text>
</comment>
<evidence type="ECO:0000259" key="5">
    <source>
        <dbReference type="PROSITE" id="PS50977"/>
    </source>
</evidence>
<protein>
    <submittedName>
        <fullName evidence="6">TetR/AcrR family transcriptional regulator</fullName>
    </submittedName>
</protein>
<dbReference type="Pfam" id="PF00440">
    <property type="entry name" value="TetR_N"/>
    <property type="match status" value="1"/>
</dbReference>
<dbReference type="PANTHER" id="PTHR30055:SF234">
    <property type="entry name" value="HTH-TYPE TRANSCRIPTIONAL REGULATOR BETI"/>
    <property type="match status" value="1"/>
</dbReference>
<evidence type="ECO:0000256" key="1">
    <source>
        <dbReference type="ARBA" id="ARBA00023015"/>
    </source>
</evidence>
<accession>A0ABX1RFK9</accession>
<keyword evidence="7" id="KW-1185">Reference proteome</keyword>
<dbReference type="PROSITE" id="PS50977">
    <property type="entry name" value="HTH_TETR_2"/>
    <property type="match status" value="1"/>
</dbReference>
<dbReference type="RefSeq" id="WP_169397251.1">
    <property type="nucleotide sequence ID" value="NZ_BAAAJH010000027.1"/>
</dbReference>
<evidence type="ECO:0000256" key="2">
    <source>
        <dbReference type="ARBA" id="ARBA00023125"/>
    </source>
</evidence>